<proteinExistence type="inferred from homology"/>
<dbReference type="CDD" id="cd10456">
    <property type="entry name" value="GIY-YIG_UPF0213"/>
    <property type="match status" value="1"/>
</dbReference>
<keyword evidence="3" id="KW-0378">Hydrolase</keyword>
<name>A0ABU1UVK4_9GAMM</name>
<dbReference type="RefSeq" id="WP_310069940.1">
    <property type="nucleotide sequence ID" value="NZ_JAVDVX010000002.1"/>
</dbReference>
<evidence type="ECO:0000313" key="3">
    <source>
        <dbReference type="EMBL" id="MDR7089180.1"/>
    </source>
</evidence>
<dbReference type="PROSITE" id="PS50164">
    <property type="entry name" value="GIY_YIG"/>
    <property type="match status" value="1"/>
</dbReference>
<comment type="caution">
    <text evidence="3">The sequence shown here is derived from an EMBL/GenBank/DDBJ whole genome shotgun (WGS) entry which is preliminary data.</text>
</comment>
<sequence length="104" mass="12134">MTSSNHWFVYMIRTSDEQVYTGITTDMARRWREHESGKAGARYFRGRKPVQLCYLEADHTRSTASQREYAIKSLSASVKKQLIAEQLTQTHRLIGLHQLEQLPH</sequence>
<dbReference type="Pfam" id="PF01541">
    <property type="entry name" value="GIY-YIG"/>
    <property type="match status" value="1"/>
</dbReference>
<evidence type="ECO:0000259" key="2">
    <source>
        <dbReference type="PROSITE" id="PS50164"/>
    </source>
</evidence>
<dbReference type="SUPFAM" id="SSF82771">
    <property type="entry name" value="GIY-YIG endonuclease"/>
    <property type="match status" value="1"/>
</dbReference>
<dbReference type="EMBL" id="JAVDVX010000002">
    <property type="protein sequence ID" value="MDR7089180.1"/>
    <property type="molecule type" value="Genomic_DNA"/>
</dbReference>
<dbReference type="InterPro" id="IPR035901">
    <property type="entry name" value="GIY-YIG_endonuc_sf"/>
</dbReference>
<evidence type="ECO:0000256" key="1">
    <source>
        <dbReference type="ARBA" id="ARBA00007435"/>
    </source>
</evidence>
<accession>A0ABU1UVK4</accession>
<comment type="similarity">
    <text evidence="1">Belongs to the UPF0213 family.</text>
</comment>
<protein>
    <submittedName>
        <fullName evidence="3">Endonuclease</fullName>
    </submittedName>
</protein>
<dbReference type="GO" id="GO:0004519">
    <property type="term" value="F:endonuclease activity"/>
    <property type="evidence" value="ECO:0007669"/>
    <property type="project" value="UniProtKB-KW"/>
</dbReference>
<feature type="domain" description="GIY-YIG" evidence="2">
    <location>
        <begin position="5"/>
        <end position="81"/>
    </location>
</feature>
<dbReference type="InterPro" id="IPR050190">
    <property type="entry name" value="UPF0213_domain"/>
</dbReference>
<evidence type="ECO:0000313" key="4">
    <source>
        <dbReference type="Proteomes" id="UP001253595"/>
    </source>
</evidence>
<dbReference type="PANTHER" id="PTHR34477:SF1">
    <property type="entry name" value="UPF0213 PROTEIN YHBQ"/>
    <property type="match status" value="1"/>
</dbReference>
<keyword evidence="3" id="KW-0540">Nuclease</keyword>
<dbReference type="PANTHER" id="PTHR34477">
    <property type="entry name" value="UPF0213 PROTEIN YHBQ"/>
    <property type="match status" value="1"/>
</dbReference>
<dbReference type="InterPro" id="IPR000305">
    <property type="entry name" value="GIY-YIG_endonuc"/>
</dbReference>
<keyword evidence="4" id="KW-1185">Reference proteome</keyword>
<gene>
    <name evidence="3" type="ORF">J2X05_001186</name>
</gene>
<dbReference type="Proteomes" id="UP001253595">
    <property type="component" value="Unassembled WGS sequence"/>
</dbReference>
<dbReference type="Gene3D" id="3.40.1440.10">
    <property type="entry name" value="GIY-YIG endonuclease"/>
    <property type="match status" value="1"/>
</dbReference>
<keyword evidence="3" id="KW-0255">Endonuclease</keyword>
<organism evidence="3 4">
    <name type="scientific">Cellvibrio fibrivorans</name>
    <dbReference type="NCBI Taxonomy" id="126350"/>
    <lineage>
        <taxon>Bacteria</taxon>
        <taxon>Pseudomonadati</taxon>
        <taxon>Pseudomonadota</taxon>
        <taxon>Gammaproteobacteria</taxon>
        <taxon>Cellvibrionales</taxon>
        <taxon>Cellvibrionaceae</taxon>
        <taxon>Cellvibrio</taxon>
    </lineage>
</organism>
<reference evidence="3 4" key="1">
    <citation type="submission" date="2023-07" db="EMBL/GenBank/DDBJ databases">
        <title>Sorghum-associated microbial communities from plants grown in Nebraska, USA.</title>
        <authorList>
            <person name="Schachtman D."/>
        </authorList>
    </citation>
    <scope>NUCLEOTIDE SEQUENCE [LARGE SCALE GENOMIC DNA]</scope>
    <source>
        <strain evidence="3 4">BE190</strain>
    </source>
</reference>